<organism evidence="1 2">
    <name type="scientific">Mycena metata</name>
    <dbReference type="NCBI Taxonomy" id="1033252"/>
    <lineage>
        <taxon>Eukaryota</taxon>
        <taxon>Fungi</taxon>
        <taxon>Dikarya</taxon>
        <taxon>Basidiomycota</taxon>
        <taxon>Agaricomycotina</taxon>
        <taxon>Agaricomycetes</taxon>
        <taxon>Agaricomycetidae</taxon>
        <taxon>Agaricales</taxon>
        <taxon>Marasmiineae</taxon>
        <taxon>Mycenaceae</taxon>
        <taxon>Mycena</taxon>
    </lineage>
</organism>
<dbReference type="AlphaFoldDB" id="A0AAD7IVM7"/>
<name>A0AAD7IVM7_9AGAR</name>
<dbReference type="InterPro" id="IPR027417">
    <property type="entry name" value="P-loop_NTPase"/>
</dbReference>
<sequence length="373" mass="41486">MTAIFLYTTAPTLSEANLVLDTQINLLPFSPDLIRVNCAGQRKSNHGNLPATAPLVLSDQLNSVNSHSAWIDRQNEINAGLGTGQLVVIKNGQKVWPASHYRLGFKDAKEIHIVIMNSNWKQLDPPPNDPNARVVSPDILQSWPAECIIDSTNKMVLEIQNAFRMIIAKHLSPRRLTGLSADMMFKPYLHRQKLRVVIALGGLSECGKSSMGAFIDSHFGQQGRREKIGYLLDNATHQLGLNAYTLPDSVQAHLLLQQIESYSKAHFWLSVLSLESIHRFASIAEAKRILGPLLQIVYVDASEEKRIERQISRVEEAQIDAKIQELKDKDVVKRERGAERVKDIADLVLDNNGSFAEASSVLAKFISTKLAAT</sequence>
<gene>
    <name evidence="1" type="ORF">B0H16DRAFT_1550399</name>
</gene>
<dbReference type="Gene3D" id="3.40.50.300">
    <property type="entry name" value="P-loop containing nucleotide triphosphate hydrolases"/>
    <property type="match status" value="1"/>
</dbReference>
<dbReference type="SUPFAM" id="SSF52540">
    <property type="entry name" value="P-loop containing nucleoside triphosphate hydrolases"/>
    <property type="match status" value="1"/>
</dbReference>
<proteinExistence type="predicted"/>
<dbReference type="Proteomes" id="UP001215598">
    <property type="component" value="Unassembled WGS sequence"/>
</dbReference>
<evidence type="ECO:0000313" key="1">
    <source>
        <dbReference type="EMBL" id="KAJ7750350.1"/>
    </source>
</evidence>
<dbReference type="EMBL" id="JARKIB010000066">
    <property type="protein sequence ID" value="KAJ7750350.1"/>
    <property type="molecule type" value="Genomic_DNA"/>
</dbReference>
<keyword evidence="2" id="KW-1185">Reference proteome</keyword>
<comment type="caution">
    <text evidence="1">The sequence shown here is derived from an EMBL/GenBank/DDBJ whole genome shotgun (WGS) entry which is preliminary data.</text>
</comment>
<reference evidence="1" key="1">
    <citation type="submission" date="2023-03" db="EMBL/GenBank/DDBJ databases">
        <title>Massive genome expansion in bonnet fungi (Mycena s.s.) driven by repeated elements and novel gene families across ecological guilds.</title>
        <authorList>
            <consortium name="Lawrence Berkeley National Laboratory"/>
            <person name="Harder C.B."/>
            <person name="Miyauchi S."/>
            <person name="Viragh M."/>
            <person name="Kuo A."/>
            <person name="Thoen E."/>
            <person name="Andreopoulos B."/>
            <person name="Lu D."/>
            <person name="Skrede I."/>
            <person name="Drula E."/>
            <person name="Henrissat B."/>
            <person name="Morin E."/>
            <person name="Kohler A."/>
            <person name="Barry K."/>
            <person name="LaButti K."/>
            <person name="Morin E."/>
            <person name="Salamov A."/>
            <person name="Lipzen A."/>
            <person name="Mereny Z."/>
            <person name="Hegedus B."/>
            <person name="Baldrian P."/>
            <person name="Stursova M."/>
            <person name="Weitz H."/>
            <person name="Taylor A."/>
            <person name="Grigoriev I.V."/>
            <person name="Nagy L.G."/>
            <person name="Martin F."/>
            <person name="Kauserud H."/>
        </authorList>
    </citation>
    <scope>NUCLEOTIDE SEQUENCE</scope>
    <source>
        <strain evidence="1">CBHHK182m</strain>
    </source>
</reference>
<evidence type="ECO:0000313" key="2">
    <source>
        <dbReference type="Proteomes" id="UP001215598"/>
    </source>
</evidence>
<protein>
    <submittedName>
        <fullName evidence="1">Uncharacterized protein</fullName>
    </submittedName>
</protein>
<accession>A0AAD7IVM7</accession>